<reference evidence="1 2" key="1">
    <citation type="submission" date="2020-02" db="EMBL/GenBank/DDBJ databases">
        <authorList>
            <person name="Ferguson B K."/>
        </authorList>
    </citation>
    <scope>NUCLEOTIDE SEQUENCE [LARGE SCALE GENOMIC DNA]</scope>
</reference>
<protein>
    <submittedName>
        <fullName evidence="1">Uncharacterized protein</fullName>
    </submittedName>
</protein>
<dbReference type="AlphaFoldDB" id="A0A6H5H4X4"/>
<evidence type="ECO:0000313" key="1">
    <source>
        <dbReference type="EMBL" id="CAB0012358.1"/>
    </source>
</evidence>
<keyword evidence="2" id="KW-1185">Reference proteome</keyword>
<sequence>MILRNKSIRRIIIRLVYGTAQTQCGGSCSTNLLRLDRLECKIKMTTMTRKRARAAAAPRINSVLELSRSCPPHPFPVLEFRDVDRAVMDRAVTKHRFFDAPVHTVIFFPKIIIVIETAPRCVRDDPQIIMMDEPPSYLTLG</sequence>
<dbReference type="Proteomes" id="UP000479000">
    <property type="component" value="Unassembled WGS sequence"/>
</dbReference>
<dbReference type="EMBL" id="CADCXU010025323">
    <property type="protein sequence ID" value="CAB0012358.1"/>
    <property type="molecule type" value="Genomic_DNA"/>
</dbReference>
<gene>
    <name evidence="1" type="ORF">NTEN_LOCUS17104</name>
</gene>
<evidence type="ECO:0000313" key="2">
    <source>
        <dbReference type="Proteomes" id="UP000479000"/>
    </source>
</evidence>
<accession>A0A6H5H4X4</accession>
<name>A0A6H5H4X4_9HEMI</name>
<organism evidence="1 2">
    <name type="scientific">Nesidiocoris tenuis</name>
    <dbReference type="NCBI Taxonomy" id="355587"/>
    <lineage>
        <taxon>Eukaryota</taxon>
        <taxon>Metazoa</taxon>
        <taxon>Ecdysozoa</taxon>
        <taxon>Arthropoda</taxon>
        <taxon>Hexapoda</taxon>
        <taxon>Insecta</taxon>
        <taxon>Pterygota</taxon>
        <taxon>Neoptera</taxon>
        <taxon>Paraneoptera</taxon>
        <taxon>Hemiptera</taxon>
        <taxon>Heteroptera</taxon>
        <taxon>Panheteroptera</taxon>
        <taxon>Cimicomorpha</taxon>
        <taxon>Miridae</taxon>
        <taxon>Dicyphina</taxon>
        <taxon>Nesidiocoris</taxon>
    </lineage>
</organism>
<proteinExistence type="predicted"/>